<dbReference type="EMBL" id="CP015136">
    <property type="protein sequence ID" value="AMY06902.1"/>
    <property type="molecule type" value="Genomic_DNA"/>
</dbReference>
<evidence type="ECO:0000313" key="1">
    <source>
        <dbReference type="EMBL" id="AMY06902.1"/>
    </source>
</evidence>
<evidence type="ECO:0008006" key="3">
    <source>
        <dbReference type="Google" id="ProtNLM"/>
    </source>
</evidence>
<dbReference type="KEGG" id="abac:LuPra_00064"/>
<gene>
    <name evidence="1" type="ORF">LuPra_00064</name>
</gene>
<evidence type="ECO:0000313" key="2">
    <source>
        <dbReference type="Proteomes" id="UP000076079"/>
    </source>
</evidence>
<organism evidence="1 2">
    <name type="scientific">Luteitalea pratensis</name>
    <dbReference type="NCBI Taxonomy" id="1855912"/>
    <lineage>
        <taxon>Bacteria</taxon>
        <taxon>Pseudomonadati</taxon>
        <taxon>Acidobacteriota</taxon>
        <taxon>Vicinamibacteria</taxon>
        <taxon>Vicinamibacterales</taxon>
        <taxon>Vicinamibacteraceae</taxon>
        <taxon>Luteitalea</taxon>
    </lineage>
</organism>
<keyword evidence="2" id="KW-1185">Reference proteome</keyword>
<name>A0A143PE98_LUTPR</name>
<dbReference type="Proteomes" id="UP000076079">
    <property type="component" value="Chromosome"/>
</dbReference>
<dbReference type="AlphaFoldDB" id="A0A143PE98"/>
<accession>A0A143PE98</accession>
<proteinExistence type="predicted"/>
<reference evidence="2" key="2">
    <citation type="submission" date="2016-04" db="EMBL/GenBank/DDBJ databases">
        <title>First Complete Genome Sequence of a Subdivision 6 Acidobacterium.</title>
        <authorList>
            <person name="Huang S."/>
            <person name="Vieira S."/>
            <person name="Bunk B."/>
            <person name="Riedel T."/>
            <person name="Sproeer C."/>
            <person name="Overmann J."/>
        </authorList>
    </citation>
    <scope>NUCLEOTIDE SEQUENCE [LARGE SCALE GENOMIC DNA]</scope>
    <source>
        <strain evidence="2">DSM 100886 HEG_-6_39</strain>
    </source>
</reference>
<reference evidence="1 2" key="1">
    <citation type="journal article" date="2016" name="Genome Announc.">
        <title>First Complete Genome Sequence of a Subdivision 6 Acidobacterium Strain.</title>
        <authorList>
            <person name="Huang S."/>
            <person name="Vieira S."/>
            <person name="Bunk B."/>
            <person name="Riedel T."/>
            <person name="Sproer C."/>
            <person name="Overmann J."/>
        </authorList>
    </citation>
    <scope>NUCLEOTIDE SEQUENCE [LARGE SCALE GENOMIC DNA]</scope>
    <source>
        <strain evidence="2">DSM 100886 HEG_-6_39</strain>
    </source>
</reference>
<sequence length="253" mass="27751">MSRALLAAPSLPLWTRALYVFVHVVIALLAVPVAGVEVHALAQGPSSPAALPFCGLSAPLDTRFRPRLLPRDEAARHPDFLAFRRQLGRGVLRRDRAAILRIAEPDVNIDFEGEGIEFLKAFIDDAGRDFWGEFGRALAMGGTFDGNASFSTPYVYSAWADRADSVECKAVTGTGVRLREQPSAGARVLASLDFDIVERVDSDRDVPGWEQVRLSTGLKGYVASGFIRSPIDYRAWFVLTESGWRLKAFVIGD</sequence>
<protein>
    <recommendedName>
        <fullName evidence="3">SH3b domain-containing protein</fullName>
    </recommendedName>
</protein>
<dbReference type="Gene3D" id="2.30.30.40">
    <property type="entry name" value="SH3 Domains"/>
    <property type="match status" value="1"/>
</dbReference>